<evidence type="ECO:0000313" key="1">
    <source>
        <dbReference type="EMBL" id="GIY95265.1"/>
    </source>
</evidence>
<keyword evidence="2" id="KW-1185">Reference proteome</keyword>
<dbReference type="Proteomes" id="UP001054945">
    <property type="component" value="Unassembled WGS sequence"/>
</dbReference>
<proteinExistence type="predicted"/>
<name>A0AAV4XMW0_CAEEX</name>
<dbReference type="EMBL" id="BPLR01017888">
    <property type="protein sequence ID" value="GIY95265.1"/>
    <property type="molecule type" value="Genomic_DNA"/>
</dbReference>
<organism evidence="1 2">
    <name type="scientific">Caerostris extrusa</name>
    <name type="common">Bark spider</name>
    <name type="synonym">Caerostris bankana</name>
    <dbReference type="NCBI Taxonomy" id="172846"/>
    <lineage>
        <taxon>Eukaryota</taxon>
        <taxon>Metazoa</taxon>
        <taxon>Ecdysozoa</taxon>
        <taxon>Arthropoda</taxon>
        <taxon>Chelicerata</taxon>
        <taxon>Arachnida</taxon>
        <taxon>Araneae</taxon>
        <taxon>Araneomorphae</taxon>
        <taxon>Entelegynae</taxon>
        <taxon>Araneoidea</taxon>
        <taxon>Araneidae</taxon>
        <taxon>Caerostris</taxon>
    </lineage>
</organism>
<protein>
    <submittedName>
        <fullName evidence="1">Uncharacterized protein</fullName>
    </submittedName>
</protein>
<reference evidence="1 2" key="1">
    <citation type="submission" date="2021-06" db="EMBL/GenBank/DDBJ databases">
        <title>Caerostris extrusa draft genome.</title>
        <authorList>
            <person name="Kono N."/>
            <person name="Arakawa K."/>
        </authorList>
    </citation>
    <scope>NUCLEOTIDE SEQUENCE [LARGE SCALE GENOMIC DNA]</scope>
</reference>
<evidence type="ECO:0000313" key="2">
    <source>
        <dbReference type="Proteomes" id="UP001054945"/>
    </source>
</evidence>
<sequence>MLLEKHNPWLHFNEVLFLLLKPKKAREFEQKDNTTRGSAKVFNKTKSQLSLSGSSMALLDPLCERQRNRTRPSVMKDSLFLLLQMEEPALETEINSE</sequence>
<accession>A0AAV4XMW0</accession>
<comment type="caution">
    <text evidence="1">The sequence shown here is derived from an EMBL/GenBank/DDBJ whole genome shotgun (WGS) entry which is preliminary data.</text>
</comment>
<gene>
    <name evidence="1" type="ORF">CEXT_449181</name>
</gene>
<dbReference type="AlphaFoldDB" id="A0AAV4XMW0"/>